<comment type="caution">
    <text evidence="1">The sequence shown here is derived from an EMBL/GenBank/DDBJ whole genome shotgun (WGS) entry which is preliminary data.</text>
</comment>
<protein>
    <submittedName>
        <fullName evidence="1">Uncharacterized protein</fullName>
    </submittedName>
</protein>
<accession>A0A848AZ90</accession>
<reference evidence="1 2" key="1">
    <citation type="submission" date="2020-04" db="EMBL/GenBank/DDBJ databases">
        <authorList>
            <person name="Hitch T.C.A."/>
            <person name="Wylensek D."/>
            <person name="Clavel T."/>
        </authorList>
    </citation>
    <scope>NUCLEOTIDE SEQUENCE [LARGE SCALE GENOMIC DNA]</scope>
    <source>
        <strain evidence="1 2">COR2-253-APC-1A</strain>
    </source>
</reference>
<evidence type="ECO:0000313" key="2">
    <source>
        <dbReference type="Proteomes" id="UP000576225"/>
    </source>
</evidence>
<sequence length="166" mass="19032">MKKTNILIFLATILLLAVSIAFLLHEYGYSSYVIMQQNYARKSLSKIQAAIISYHNDNGTLPPDLNTLVANGNISENLINIDFPRYSKLHKKIIIQIIYNPINPPQKVSDTIFLAAYCPQGNREYQSVIFWDNHTLDQQQNSSAIFIDKGKLEKIFQQEQKLISEK</sequence>
<proteinExistence type="predicted"/>
<evidence type="ECO:0000313" key="1">
    <source>
        <dbReference type="EMBL" id="NMD87357.1"/>
    </source>
</evidence>
<dbReference type="AlphaFoldDB" id="A0A848AZ90"/>
<gene>
    <name evidence="1" type="ORF">HF882_12255</name>
</gene>
<dbReference type="EMBL" id="JABAEW010000023">
    <property type="protein sequence ID" value="NMD87357.1"/>
    <property type="molecule type" value="Genomic_DNA"/>
</dbReference>
<name>A0A848AZ90_9BACT</name>
<dbReference type="Proteomes" id="UP000576225">
    <property type="component" value="Unassembled WGS sequence"/>
</dbReference>
<dbReference type="RefSeq" id="WP_168962815.1">
    <property type="nucleotide sequence ID" value="NZ_JABAEW010000023.1"/>
</dbReference>
<organism evidence="1 2">
    <name type="scientific">Victivallis vadensis</name>
    <dbReference type="NCBI Taxonomy" id="172901"/>
    <lineage>
        <taxon>Bacteria</taxon>
        <taxon>Pseudomonadati</taxon>
        <taxon>Lentisphaerota</taxon>
        <taxon>Lentisphaeria</taxon>
        <taxon>Victivallales</taxon>
        <taxon>Victivallaceae</taxon>
        <taxon>Victivallis</taxon>
    </lineage>
</organism>